<dbReference type="SUPFAM" id="SSF54373">
    <property type="entry name" value="FAD-linked reductases, C-terminal domain"/>
    <property type="match status" value="1"/>
</dbReference>
<dbReference type="InterPro" id="IPR039651">
    <property type="entry name" value="FixC-like"/>
</dbReference>
<comment type="caution">
    <text evidence="5">The sequence shown here is derived from an EMBL/GenBank/DDBJ whole genome shotgun (WGS) entry which is preliminary data.</text>
</comment>
<proteinExistence type="predicted"/>
<dbReference type="GO" id="GO:0016491">
    <property type="term" value="F:oxidoreductase activity"/>
    <property type="evidence" value="ECO:0007669"/>
    <property type="project" value="UniProtKB-KW"/>
</dbReference>
<dbReference type="AlphaFoldDB" id="X0W6Z3"/>
<comment type="cofactor">
    <cofactor evidence="1">
        <name>FAD</name>
        <dbReference type="ChEBI" id="CHEBI:57692"/>
    </cofactor>
</comment>
<reference evidence="5" key="1">
    <citation type="journal article" date="2014" name="Front. Microbiol.">
        <title>High frequency of phylogenetically diverse reductive dehalogenase-homologous genes in deep subseafloor sedimentary metagenomes.</title>
        <authorList>
            <person name="Kawai M."/>
            <person name="Futagami T."/>
            <person name="Toyoda A."/>
            <person name="Takaki Y."/>
            <person name="Nishi S."/>
            <person name="Hori S."/>
            <person name="Arai W."/>
            <person name="Tsubouchi T."/>
            <person name="Morono Y."/>
            <person name="Uchiyama I."/>
            <person name="Ito T."/>
            <person name="Fujiyama A."/>
            <person name="Inagaki F."/>
            <person name="Takami H."/>
        </authorList>
    </citation>
    <scope>NUCLEOTIDE SEQUENCE</scope>
    <source>
        <strain evidence="5">Expedition CK06-06</strain>
    </source>
</reference>
<name>X0W6Z3_9ZZZZ</name>
<organism evidence="5">
    <name type="scientific">marine sediment metagenome</name>
    <dbReference type="NCBI Taxonomy" id="412755"/>
    <lineage>
        <taxon>unclassified sequences</taxon>
        <taxon>metagenomes</taxon>
        <taxon>ecological metagenomes</taxon>
    </lineage>
</organism>
<feature type="non-terminal residue" evidence="5">
    <location>
        <position position="261"/>
    </location>
</feature>
<evidence type="ECO:0000256" key="1">
    <source>
        <dbReference type="ARBA" id="ARBA00001974"/>
    </source>
</evidence>
<feature type="non-terminal residue" evidence="5">
    <location>
        <position position="1"/>
    </location>
</feature>
<dbReference type="Gene3D" id="3.50.50.60">
    <property type="entry name" value="FAD/NAD(P)-binding domain"/>
    <property type="match status" value="1"/>
</dbReference>
<dbReference type="PANTHER" id="PTHR43624:SF2">
    <property type="entry name" value="ELECTRON TRANSFER FLAVOPROTEIN-QUINONE OXIDOREDUCTASE YDIS-RELATED"/>
    <property type="match status" value="1"/>
</dbReference>
<gene>
    <name evidence="5" type="ORF">S01H1_50038</name>
</gene>
<accession>X0W6Z3</accession>
<evidence type="ECO:0000256" key="4">
    <source>
        <dbReference type="ARBA" id="ARBA00023002"/>
    </source>
</evidence>
<sequence>DQMNKLIPQFYTEAPVERFVAKKHYSLLINYSEVSLNIDSEEHKKPPYNHSYIVRRSVFDKWFAKKAEEQGATIICGTAVTDFVWDSKRIVGVTAGTADDDDNVLLADVVVCAEGANSMLSEKAGLRNRLSMRARCISVKEVIELGKDVINERFGLTAREGAAYEYFADATPGMLGDGFIYTNMDSLNVGVGVVISEMYGRENPVSLNELLERFKNHPCIRPLVKGGKTLEYSAHMIPMDGYKNLPRFYTNGLMLIGDAAG</sequence>
<keyword evidence="3" id="KW-0274">FAD</keyword>
<evidence type="ECO:0000256" key="3">
    <source>
        <dbReference type="ARBA" id="ARBA00022827"/>
    </source>
</evidence>
<protein>
    <submittedName>
        <fullName evidence="5">Uncharacterized protein</fullName>
    </submittedName>
</protein>
<keyword evidence="2" id="KW-0285">Flavoprotein</keyword>
<evidence type="ECO:0000256" key="2">
    <source>
        <dbReference type="ARBA" id="ARBA00022630"/>
    </source>
</evidence>
<dbReference type="PANTHER" id="PTHR43624">
    <property type="entry name" value="ELECTRON TRANSFER FLAVOPROTEIN-QUINONE OXIDOREDUCTASE YDIS-RELATED"/>
    <property type="match status" value="1"/>
</dbReference>
<keyword evidence="4" id="KW-0560">Oxidoreductase</keyword>
<dbReference type="SUPFAM" id="SSF51905">
    <property type="entry name" value="FAD/NAD(P)-binding domain"/>
    <property type="match status" value="1"/>
</dbReference>
<dbReference type="EMBL" id="BARS01032222">
    <property type="protein sequence ID" value="GAG26694.1"/>
    <property type="molecule type" value="Genomic_DNA"/>
</dbReference>
<dbReference type="InterPro" id="IPR036188">
    <property type="entry name" value="FAD/NAD-bd_sf"/>
</dbReference>
<evidence type="ECO:0000313" key="5">
    <source>
        <dbReference type="EMBL" id="GAG26694.1"/>
    </source>
</evidence>